<evidence type="ECO:0000256" key="1">
    <source>
        <dbReference type="ARBA" id="ARBA00004651"/>
    </source>
</evidence>
<evidence type="ECO:0000256" key="6">
    <source>
        <dbReference type="ARBA" id="ARBA00023136"/>
    </source>
</evidence>
<feature type="transmembrane region" description="Helical" evidence="7">
    <location>
        <begin position="483"/>
        <end position="505"/>
    </location>
</feature>
<feature type="transmembrane region" description="Helical" evidence="7">
    <location>
        <begin position="388"/>
        <end position="410"/>
    </location>
</feature>
<evidence type="ECO:0008006" key="10">
    <source>
        <dbReference type="Google" id="ProtNLM"/>
    </source>
</evidence>
<dbReference type="Gene3D" id="1.10.3720.10">
    <property type="entry name" value="MetI-like"/>
    <property type="match status" value="1"/>
</dbReference>
<keyword evidence="6 7" id="KW-0472">Membrane</keyword>
<feature type="transmembrane region" description="Helical" evidence="7">
    <location>
        <begin position="12"/>
        <end position="32"/>
    </location>
</feature>
<comment type="caution">
    <text evidence="8">The sequence shown here is derived from an EMBL/GenBank/DDBJ whole genome shotgun (WGS) entry which is preliminary data.</text>
</comment>
<dbReference type="PANTHER" id="PTHR30193">
    <property type="entry name" value="ABC TRANSPORTER PERMEASE PROTEIN"/>
    <property type="match status" value="1"/>
</dbReference>
<keyword evidence="5 7" id="KW-1133">Transmembrane helix</keyword>
<evidence type="ECO:0000256" key="2">
    <source>
        <dbReference type="ARBA" id="ARBA00022448"/>
    </source>
</evidence>
<evidence type="ECO:0000256" key="7">
    <source>
        <dbReference type="SAM" id="Phobius"/>
    </source>
</evidence>
<feature type="transmembrane region" description="Helical" evidence="7">
    <location>
        <begin position="106"/>
        <end position="128"/>
    </location>
</feature>
<protein>
    <recommendedName>
        <fullName evidence="10">Sugar ABC transporter permease</fullName>
    </recommendedName>
</protein>
<keyword evidence="2" id="KW-0813">Transport</keyword>
<feature type="transmembrane region" description="Helical" evidence="7">
    <location>
        <begin position="277"/>
        <end position="299"/>
    </location>
</feature>
<keyword evidence="9" id="KW-1185">Reference proteome</keyword>
<feature type="transmembrane region" description="Helical" evidence="7">
    <location>
        <begin position="72"/>
        <end position="94"/>
    </location>
</feature>
<keyword evidence="4 7" id="KW-0812">Transmembrane</keyword>
<gene>
    <name evidence="8" type="ORF">ACFOZ4_25745</name>
</gene>
<feature type="transmembrane region" description="Helical" evidence="7">
    <location>
        <begin position="226"/>
        <end position="256"/>
    </location>
</feature>
<evidence type="ECO:0000256" key="3">
    <source>
        <dbReference type="ARBA" id="ARBA00022475"/>
    </source>
</evidence>
<proteinExistence type="predicted"/>
<dbReference type="Proteomes" id="UP001595816">
    <property type="component" value="Unassembled WGS sequence"/>
</dbReference>
<evidence type="ECO:0000256" key="4">
    <source>
        <dbReference type="ARBA" id="ARBA00022692"/>
    </source>
</evidence>
<evidence type="ECO:0000256" key="5">
    <source>
        <dbReference type="ARBA" id="ARBA00022989"/>
    </source>
</evidence>
<keyword evidence="3" id="KW-1003">Cell membrane</keyword>
<dbReference type="InterPro" id="IPR035906">
    <property type="entry name" value="MetI-like_sf"/>
</dbReference>
<feature type="transmembrane region" description="Helical" evidence="7">
    <location>
        <begin position="148"/>
        <end position="171"/>
    </location>
</feature>
<accession>A0ABV8LUJ2</accession>
<feature type="transmembrane region" description="Helical" evidence="7">
    <location>
        <begin position="319"/>
        <end position="340"/>
    </location>
</feature>
<dbReference type="EMBL" id="JBHSAY010000015">
    <property type="protein sequence ID" value="MFC4134028.1"/>
    <property type="molecule type" value="Genomic_DNA"/>
</dbReference>
<comment type="subcellular location">
    <subcellularLocation>
        <location evidence="1">Cell membrane</location>
        <topology evidence="1">Multi-pass membrane protein</topology>
    </subcellularLocation>
</comment>
<sequence length="521" mass="54896">MVDTPTPVRRTPLLGLLLTIPALLLLCSGYVVPTVRLFWTSLHNARFLKENSEFVGLENYGHLDRFYGTGTLIAVGLGLAAAAVAIVVGGGIAYLAHRSGRVGRRLVWIGFALPLSALASTAVAVAWFLTLTGDSARTYFEHPVAGNFVVALLAAFGLLSGVGAVAYLLVLRAGRRVAVTGGLVALILGASSIALVLQSAAFPLLLRSPRADAPPVLQIYTEAFQTARFGLAAAGSVVLLVVLAILGVLVTAAVVAMQARLVRVENAESGSKPGWTVATAVVGGGVLLFGLFGLGPWLLRLADFGELPDGVAGPIFFTWAPPLVSTVVGVGAAVLAGFGIGGLRPLGTRSHLLLLPFAPWLFVGLAPLMVDAYAHLWRPDSGDNIALAFLRAIPPSSLSIPALVLSAVLFRGLSTQDRPWRAWRTAAPTIGLVALVTWVIQAQDLLWTLLVTVDADYGSLQYWAVRQTSQYAFSRDMDSMVGWMYPIPGWLLVAAAVAVVGVFVLDRLALHTGPEEQPPVA</sequence>
<reference evidence="9" key="1">
    <citation type="journal article" date="2019" name="Int. J. Syst. Evol. Microbiol.">
        <title>The Global Catalogue of Microorganisms (GCM) 10K type strain sequencing project: providing services to taxonomists for standard genome sequencing and annotation.</title>
        <authorList>
            <consortium name="The Broad Institute Genomics Platform"/>
            <consortium name="The Broad Institute Genome Sequencing Center for Infectious Disease"/>
            <person name="Wu L."/>
            <person name="Ma J."/>
        </authorList>
    </citation>
    <scope>NUCLEOTIDE SEQUENCE [LARGE SCALE GENOMIC DNA]</scope>
    <source>
        <strain evidence="9">CGMCC 4.7289</strain>
    </source>
</reference>
<dbReference type="SUPFAM" id="SSF161098">
    <property type="entry name" value="MetI-like"/>
    <property type="match status" value="1"/>
</dbReference>
<organism evidence="8 9">
    <name type="scientific">Hamadaea flava</name>
    <dbReference type="NCBI Taxonomy" id="1742688"/>
    <lineage>
        <taxon>Bacteria</taxon>
        <taxon>Bacillati</taxon>
        <taxon>Actinomycetota</taxon>
        <taxon>Actinomycetes</taxon>
        <taxon>Micromonosporales</taxon>
        <taxon>Micromonosporaceae</taxon>
        <taxon>Hamadaea</taxon>
    </lineage>
</organism>
<evidence type="ECO:0000313" key="9">
    <source>
        <dbReference type="Proteomes" id="UP001595816"/>
    </source>
</evidence>
<feature type="transmembrane region" description="Helical" evidence="7">
    <location>
        <begin position="183"/>
        <end position="206"/>
    </location>
</feature>
<name>A0ABV8LUJ2_9ACTN</name>
<dbReference type="PANTHER" id="PTHR30193:SF37">
    <property type="entry name" value="INNER MEMBRANE ABC TRANSPORTER PERMEASE PROTEIN YCJO"/>
    <property type="match status" value="1"/>
</dbReference>
<dbReference type="InterPro" id="IPR051393">
    <property type="entry name" value="ABC_transporter_permease"/>
</dbReference>
<feature type="transmembrane region" description="Helical" evidence="7">
    <location>
        <begin position="352"/>
        <end position="376"/>
    </location>
</feature>
<feature type="transmembrane region" description="Helical" evidence="7">
    <location>
        <begin position="422"/>
        <end position="440"/>
    </location>
</feature>
<dbReference type="RefSeq" id="WP_253761778.1">
    <property type="nucleotide sequence ID" value="NZ_JAMZDZ010000001.1"/>
</dbReference>
<evidence type="ECO:0000313" key="8">
    <source>
        <dbReference type="EMBL" id="MFC4134028.1"/>
    </source>
</evidence>